<dbReference type="Gene3D" id="3.20.20.80">
    <property type="entry name" value="Glycosidases"/>
    <property type="match status" value="1"/>
</dbReference>
<keyword evidence="6" id="KW-1185">Reference proteome</keyword>
<evidence type="ECO:0000259" key="4">
    <source>
        <dbReference type="Pfam" id="PF00150"/>
    </source>
</evidence>
<dbReference type="AlphaFoldDB" id="A0A4U3LA91"/>
<evidence type="ECO:0000313" key="5">
    <source>
        <dbReference type="EMBL" id="TKK72070.1"/>
    </source>
</evidence>
<feature type="domain" description="Glycoside hydrolase family 5" evidence="4">
    <location>
        <begin position="26"/>
        <end position="270"/>
    </location>
</feature>
<gene>
    <name evidence="5" type="ORF">FC093_02010</name>
</gene>
<evidence type="ECO:0000256" key="3">
    <source>
        <dbReference type="RuleBase" id="RU361153"/>
    </source>
</evidence>
<dbReference type="InterPro" id="IPR001547">
    <property type="entry name" value="Glyco_hydro_5"/>
</dbReference>
<sequence>MPVGQNDAITWPDLAGIFRRKDLASVEKYLQMLSQHGVTCLRLMLEYCHGENRYFEKPVGYFQPNMIQLWDDLFALCEQYRLRILLTPYDTFWMWLRWKHHPYKKSNGGPCDKRSQWLLCAETRKAIKQRLAFATERWGGSGALFAWDIWNEIHPAHAGDSVDNFSEFIEDISSFLRQTELRLYGRAHPQTVSVFSPVLYKEPRAAECIFKHPALDFASVHFYEAWTIDHPKNTVDAAVSTGRLTREALEHTNNNRPFFDSEHGPIHTFKDHKTTLPEPFDDEYFRHIQWAHFASGGAGGGMRWPNRHPHRLTTGMRNAQQVLASFLPLINWQQFQRKNLNKEIVVSNKAFAPFGCADAAQAVLYLLRTNTINVIGMLNPFAEPLMVDVQIPGLKCGRYQITAWNTATGSAVKVYEMDYKEEPCFCFTTPPIVTDLAVAIRRIE</sequence>
<dbReference type="OrthoDB" id="9802444at2"/>
<dbReference type="GO" id="GO:0000272">
    <property type="term" value="P:polysaccharide catabolic process"/>
    <property type="evidence" value="ECO:0007669"/>
    <property type="project" value="InterPro"/>
</dbReference>
<evidence type="ECO:0000313" key="6">
    <source>
        <dbReference type="Proteomes" id="UP000305848"/>
    </source>
</evidence>
<comment type="similarity">
    <text evidence="3">Belongs to the glycosyl hydrolase 5 (cellulase A) family.</text>
</comment>
<proteinExistence type="inferred from homology"/>
<keyword evidence="2 3" id="KW-0326">Glycosidase</keyword>
<organism evidence="5 6">
    <name type="scientific">Ilyomonas limi</name>
    <dbReference type="NCBI Taxonomy" id="2575867"/>
    <lineage>
        <taxon>Bacteria</taxon>
        <taxon>Pseudomonadati</taxon>
        <taxon>Bacteroidota</taxon>
        <taxon>Chitinophagia</taxon>
        <taxon>Chitinophagales</taxon>
        <taxon>Chitinophagaceae</taxon>
        <taxon>Ilyomonas</taxon>
    </lineage>
</organism>
<dbReference type="SUPFAM" id="SSF51445">
    <property type="entry name" value="(Trans)glycosidases"/>
    <property type="match status" value="1"/>
</dbReference>
<name>A0A4U3LA91_9BACT</name>
<dbReference type="InterPro" id="IPR017853">
    <property type="entry name" value="GH"/>
</dbReference>
<comment type="caution">
    <text evidence="5">The sequence shown here is derived from an EMBL/GenBank/DDBJ whole genome shotgun (WGS) entry which is preliminary data.</text>
</comment>
<protein>
    <recommendedName>
        <fullName evidence="4">Glycoside hydrolase family 5 domain-containing protein</fullName>
    </recommendedName>
</protein>
<reference evidence="5 6" key="1">
    <citation type="submission" date="2019-05" db="EMBL/GenBank/DDBJ databases">
        <title>Panacibacter sp. strain 17mud1-8 Genome sequencing and assembly.</title>
        <authorList>
            <person name="Chhetri G."/>
        </authorList>
    </citation>
    <scope>NUCLEOTIDE SEQUENCE [LARGE SCALE GENOMIC DNA]</scope>
    <source>
        <strain evidence="5 6">17mud1-8</strain>
    </source>
</reference>
<dbReference type="Pfam" id="PF00150">
    <property type="entry name" value="Cellulase"/>
    <property type="match status" value="1"/>
</dbReference>
<dbReference type="EMBL" id="SZQL01000001">
    <property type="protein sequence ID" value="TKK72070.1"/>
    <property type="molecule type" value="Genomic_DNA"/>
</dbReference>
<evidence type="ECO:0000256" key="1">
    <source>
        <dbReference type="ARBA" id="ARBA00022801"/>
    </source>
</evidence>
<dbReference type="GO" id="GO:0004553">
    <property type="term" value="F:hydrolase activity, hydrolyzing O-glycosyl compounds"/>
    <property type="evidence" value="ECO:0007669"/>
    <property type="project" value="InterPro"/>
</dbReference>
<dbReference type="Proteomes" id="UP000305848">
    <property type="component" value="Unassembled WGS sequence"/>
</dbReference>
<accession>A0A4U3LA91</accession>
<keyword evidence="1 3" id="KW-0378">Hydrolase</keyword>
<evidence type="ECO:0000256" key="2">
    <source>
        <dbReference type="ARBA" id="ARBA00023295"/>
    </source>
</evidence>